<sequence length="290" mass="30993">MEWALQQPAGAWAAVWLSVFHATLFVALIYAFMIVRPVADVSIHSRNHPLIIRRRIWGVFAATTVSLAATAYVLTNGSTADPVVAQLGLRPAMAPGSAVVGAVLTLTLFMGPLVLDYLDGAFEWAAICAFLATLASSIQRQRDVLVGPVAEELVFRAAVVPVWLAAGISPPVCVFASPVLFGLAHIHQAFMRLSSGSHTVAQVLVSTAVQLAYTTVFGWFAAALFVRTHSVAGPLVAHIVCNIQGFPDLSRANGYPRAKYAIWLAFVLGLLGFALLFEPMTRPGVFVVAI</sequence>
<comment type="catalytic activity">
    <reaction evidence="9">
        <text>Hydrolyzes the peptide bond -P2-(S-farnesyl or geranylgeranyl)C-P1'-P2'-P3'-COOH where P1' and P2' are amino acids with aliphatic sidechains and P3' is any C-terminal residue.</text>
        <dbReference type="EC" id="3.4.26.1"/>
    </reaction>
</comment>
<evidence type="ECO:0000313" key="14">
    <source>
        <dbReference type="Proteomes" id="UP001151518"/>
    </source>
</evidence>
<comment type="subcellular location">
    <subcellularLocation>
        <location evidence="1">Endoplasmic reticulum membrane</location>
        <topology evidence="1">Multi-pass membrane protein</topology>
    </subcellularLocation>
</comment>
<evidence type="ECO:0000256" key="1">
    <source>
        <dbReference type="ARBA" id="ARBA00004477"/>
    </source>
</evidence>
<dbReference type="GO" id="GO:0004222">
    <property type="term" value="F:metalloendopeptidase activity"/>
    <property type="evidence" value="ECO:0007669"/>
    <property type="project" value="InterPro"/>
</dbReference>
<organism evidence="13 14">
    <name type="scientific">Coemansia spiralis</name>
    <dbReference type="NCBI Taxonomy" id="417178"/>
    <lineage>
        <taxon>Eukaryota</taxon>
        <taxon>Fungi</taxon>
        <taxon>Fungi incertae sedis</taxon>
        <taxon>Zoopagomycota</taxon>
        <taxon>Kickxellomycotina</taxon>
        <taxon>Kickxellomycetes</taxon>
        <taxon>Kickxellales</taxon>
        <taxon>Kickxellaceae</taxon>
        <taxon>Coemansia</taxon>
    </lineage>
</organism>
<keyword evidence="5" id="KW-0378">Hydrolase</keyword>
<accession>A0A9W8L0Z8</accession>
<reference evidence="13" key="1">
    <citation type="submission" date="2022-07" db="EMBL/GenBank/DDBJ databases">
        <title>Phylogenomic reconstructions and comparative analyses of Kickxellomycotina fungi.</title>
        <authorList>
            <person name="Reynolds N.K."/>
            <person name="Stajich J.E."/>
            <person name="Barry K."/>
            <person name="Grigoriev I.V."/>
            <person name="Crous P."/>
            <person name="Smith M.E."/>
        </authorList>
    </citation>
    <scope>NUCLEOTIDE SEQUENCE</scope>
    <source>
        <strain evidence="13">NRRL 3115</strain>
    </source>
</reference>
<evidence type="ECO:0000259" key="12">
    <source>
        <dbReference type="Pfam" id="PF02517"/>
    </source>
</evidence>
<comment type="similarity">
    <text evidence="2">Belongs to the peptidase U48 family.</text>
</comment>
<feature type="transmembrane region" description="Helical" evidence="11">
    <location>
        <begin position="12"/>
        <end position="35"/>
    </location>
</feature>
<protein>
    <recommendedName>
        <fullName evidence="10">intramembrane prenyl-peptidase Rce1</fullName>
        <ecNumber evidence="10">3.4.26.1</ecNumber>
    </recommendedName>
</protein>
<evidence type="ECO:0000256" key="10">
    <source>
        <dbReference type="ARBA" id="ARBA00049729"/>
    </source>
</evidence>
<proteinExistence type="inferred from homology"/>
<evidence type="ECO:0000256" key="8">
    <source>
        <dbReference type="ARBA" id="ARBA00023136"/>
    </source>
</evidence>
<evidence type="ECO:0000256" key="9">
    <source>
        <dbReference type="ARBA" id="ARBA00047280"/>
    </source>
</evidence>
<evidence type="ECO:0000256" key="2">
    <source>
        <dbReference type="ARBA" id="ARBA00006897"/>
    </source>
</evidence>
<evidence type="ECO:0000256" key="11">
    <source>
        <dbReference type="SAM" id="Phobius"/>
    </source>
</evidence>
<dbReference type="EMBL" id="JANBTW010000004">
    <property type="protein sequence ID" value="KAJ2680616.1"/>
    <property type="molecule type" value="Genomic_DNA"/>
</dbReference>
<dbReference type="InterPro" id="IPR039731">
    <property type="entry name" value="Rce1"/>
</dbReference>
<dbReference type="PANTHER" id="PTHR13046:SF0">
    <property type="entry name" value="CAAX PRENYL PROTEASE 2"/>
    <property type="match status" value="1"/>
</dbReference>
<keyword evidence="8 11" id="KW-0472">Membrane</keyword>
<comment type="caution">
    <text evidence="13">The sequence shown here is derived from an EMBL/GenBank/DDBJ whole genome shotgun (WGS) entry which is preliminary data.</text>
</comment>
<evidence type="ECO:0000313" key="13">
    <source>
        <dbReference type="EMBL" id="KAJ2680616.1"/>
    </source>
</evidence>
<keyword evidence="3 13" id="KW-0645">Protease</keyword>
<evidence type="ECO:0000256" key="3">
    <source>
        <dbReference type="ARBA" id="ARBA00022670"/>
    </source>
</evidence>
<name>A0A9W8L0Z8_9FUNG</name>
<feature type="transmembrane region" description="Helical" evidence="11">
    <location>
        <begin position="56"/>
        <end position="74"/>
    </location>
</feature>
<dbReference type="GO" id="GO:0005789">
    <property type="term" value="C:endoplasmic reticulum membrane"/>
    <property type="evidence" value="ECO:0007669"/>
    <property type="project" value="UniProtKB-SubCell"/>
</dbReference>
<feature type="transmembrane region" description="Helical" evidence="11">
    <location>
        <begin position="203"/>
        <end position="226"/>
    </location>
</feature>
<feature type="transmembrane region" description="Helical" evidence="11">
    <location>
        <begin position="94"/>
        <end position="114"/>
    </location>
</feature>
<gene>
    <name evidence="13" type="primary">RCE1</name>
    <name evidence="13" type="ORF">GGI25_000589</name>
</gene>
<keyword evidence="7 11" id="KW-1133">Transmembrane helix</keyword>
<feature type="transmembrane region" description="Helical" evidence="11">
    <location>
        <begin position="260"/>
        <end position="277"/>
    </location>
</feature>
<dbReference type="Proteomes" id="UP001151518">
    <property type="component" value="Unassembled WGS sequence"/>
</dbReference>
<evidence type="ECO:0000256" key="5">
    <source>
        <dbReference type="ARBA" id="ARBA00022801"/>
    </source>
</evidence>
<evidence type="ECO:0000256" key="7">
    <source>
        <dbReference type="ARBA" id="ARBA00022989"/>
    </source>
</evidence>
<dbReference type="GO" id="GO:0071586">
    <property type="term" value="P:CAAX-box protein processing"/>
    <property type="evidence" value="ECO:0007669"/>
    <property type="project" value="InterPro"/>
</dbReference>
<evidence type="ECO:0000256" key="4">
    <source>
        <dbReference type="ARBA" id="ARBA00022692"/>
    </source>
</evidence>
<feature type="transmembrane region" description="Helical" evidence="11">
    <location>
        <begin position="158"/>
        <end position="183"/>
    </location>
</feature>
<evidence type="ECO:0000256" key="6">
    <source>
        <dbReference type="ARBA" id="ARBA00022824"/>
    </source>
</evidence>
<dbReference type="Pfam" id="PF02517">
    <property type="entry name" value="Rce1-like"/>
    <property type="match status" value="1"/>
</dbReference>
<keyword evidence="6" id="KW-0256">Endoplasmic reticulum</keyword>
<dbReference type="AlphaFoldDB" id="A0A9W8L0Z8"/>
<keyword evidence="4 11" id="KW-0812">Transmembrane</keyword>
<dbReference type="PANTHER" id="PTHR13046">
    <property type="entry name" value="PROTEASE U48 CAAX PRENYL PROTEASE RCE1"/>
    <property type="match status" value="1"/>
</dbReference>
<dbReference type="InterPro" id="IPR003675">
    <property type="entry name" value="Rce1/LyrA-like_dom"/>
</dbReference>
<feature type="domain" description="CAAX prenyl protease 2/Lysostaphin resistance protein A-like" evidence="12">
    <location>
        <begin position="144"/>
        <end position="243"/>
    </location>
</feature>
<dbReference type="EC" id="3.4.26.1" evidence="10"/>
<dbReference type="OrthoDB" id="271604at2759"/>